<protein>
    <submittedName>
        <fullName evidence="2">Aste57867_12367 protein</fullName>
    </submittedName>
</protein>
<dbReference type="Proteomes" id="UP000332933">
    <property type="component" value="Unassembled WGS sequence"/>
</dbReference>
<evidence type="ECO:0000313" key="1">
    <source>
        <dbReference type="EMBL" id="KAF0696921.1"/>
    </source>
</evidence>
<gene>
    <name evidence="2" type="primary">Aste57867_12367</name>
    <name evidence="1" type="ORF">As57867_012321</name>
    <name evidence="2" type="ORF">ASTE57867_12367</name>
</gene>
<dbReference type="OrthoDB" id="66369at2759"/>
<reference evidence="2 3" key="1">
    <citation type="submission" date="2019-03" db="EMBL/GenBank/DDBJ databases">
        <authorList>
            <person name="Gaulin E."/>
            <person name="Dumas B."/>
        </authorList>
    </citation>
    <scope>NUCLEOTIDE SEQUENCE [LARGE SCALE GENOMIC DNA]</scope>
    <source>
        <strain evidence="2">CBS 568.67</strain>
    </source>
</reference>
<accession>A0A485KWR7</accession>
<keyword evidence="3" id="KW-1185">Reference proteome</keyword>
<proteinExistence type="predicted"/>
<dbReference type="EMBL" id="CAADRA010005376">
    <property type="protein sequence ID" value="VFT89219.1"/>
    <property type="molecule type" value="Genomic_DNA"/>
</dbReference>
<dbReference type="EMBL" id="VJMH01005355">
    <property type="protein sequence ID" value="KAF0696921.1"/>
    <property type="molecule type" value="Genomic_DNA"/>
</dbReference>
<evidence type="ECO:0000313" key="2">
    <source>
        <dbReference type="EMBL" id="VFT89219.1"/>
    </source>
</evidence>
<organism evidence="2 3">
    <name type="scientific">Aphanomyces stellatus</name>
    <dbReference type="NCBI Taxonomy" id="120398"/>
    <lineage>
        <taxon>Eukaryota</taxon>
        <taxon>Sar</taxon>
        <taxon>Stramenopiles</taxon>
        <taxon>Oomycota</taxon>
        <taxon>Saprolegniomycetes</taxon>
        <taxon>Saprolegniales</taxon>
        <taxon>Verrucalvaceae</taxon>
        <taxon>Aphanomyces</taxon>
    </lineage>
</organism>
<dbReference type="AlphaFoldDB" id="A0A485KWR7"/>
<name>A0A485KWR7_9STRA</name>
<reference evidence="1" key="2">
    <citation type="submission" date="2019-06" db="EMBL/GenBank/DDBJ databases">
        <title>Genomics analysis of Aphanomyces spp. identifies a new class of oomycete effector associated with host adaptation.</title>
        <authorList>
            <person name="Gaulin E."/>
        </authorList>
    </citation>
    <scope>NUCLEOTIDE SEQUENCE</scope>
    <source>
        <strain evidence="1">CBS 578.67</strain>
    </source>
</reference>
<evidence type="ECO:0000313" key="3">
    <source>
        <dbReference type="Proteomes" id="UP000332933"/>
    </source>
</evidence>
<sequence length="105" mass="11886">MQEAVIFVDGLPYTTHRPGKSNENDLVPRMTGHSINVLEASLKNSLMDQLTHTDHNFEYWHEPTLCNELAVELVDPVSYVLSIRPPISVCRFIGHVAPVVNEKYV</sequence>
<dbReference type="Pfam" id="PF14566">
    <property type="entry name" value="PTPlike_phytase"/>
    <property type="match status" value="1"/>
</dbReference>